<dbReference type="RefSeq" id="WP_238894302.1">
    <property type="nucleotide sequence ID" value="NZ_JAKOGG010000001.1"/>
</dbReference>
<protein>
    <recommendedName>
        <fullName evidence="3">Saposin B-type domain-containing protein</fullName>
    </recommendedName>
</protein>
<evidence type="ECO:0000313" key="1">
    <source>
        <dbReference type="EMBL" id="MCS4554954.1"/>
    </source>
</evidence>
<comment type="caution">
    <text evidence="1">The sequence shown here is derived from an EMBL/GenBank/DDBJ whole genome shotgun (WGS) entry which is preliminary data.</text>
</comment>
<organism evidence="1 2">
    <name type="scientific">Shewanella electrica</name>
    <dbReference type="NCBI Taxonomy" id="515560"/>
    <lineage>
        <taxon>Bacteria</taxon>
        <taxon>Pseudomonadati</taxon>
        <taxon>Pseudomonadota</taxon>
        <taxon>Gammaproteobacteria</taxon>
        <taxon>Alteromonadales</taxon>
        <taxon>Shewanellaceae</taxon>
        <taxon>Shewanella</taxon>
    </lineage>
</organism>
<dbReference type="EMBL" id="JAKOGG010000001">
    <property type="protein sequence ID" value="MCS4554954.1"/>
    <property type="molecule type" value="Genomic_DNA"/>
</dbReference>
<gene>
    <name evidence="1" type="ORF">L9G74_00705</name>
</gene>
<evidence type="ECO:0000313" key="2">
    <source>
        <dbReference type="Proteomes" id="UP001201549"/>
    </source>
</evidence>
<sequence>MLSKLLITVFALAALMMVYLSAPFVFFPLIFSVDLPSDSLCRAVWHRAYEPLLVRLSDDNLYKLQVAQMAAELCDKDANRCGAFE</sequence>
<dbReference type="Proteomes" id="UP001201549">
    <property type="component" value="Unassembled WGS sequence"/>
</dbReference>
<proteinExistence type="predicted"/>
<name>A0ABT2FFA1_9GAMM</name>
<reference evidence="1 2" key="1">
    <citation type="submission" date="2022-02" db="EMBL/GenBank/DDBJ databases">
        <authorList>
            <person name="Zhuang L."/>
        </authorList>
    </citation>
    <scope>NUCLEOTIDE SEQUENCE [LARGE SCALE GENOMIC DNA]</scope>
    <source>
        <strain evidence="1 2">C32</strain>
    </source>
</reference>
<reference evidence="2" key="2">
    <citation type="submission" date="2023-07" db="EMBL/GenBank/DDBJ databases">
        <title>Shewanella mangrovi sp. nov., an acetaldehyde- degrading bacterium isolated from mangrove sediment.</title>
        <authorList>
            <person name="Liu Y."/>
        </authorList>
    </citation>
    <scope>NUCLEOTIDE SEQUENCE [LARGE SCALE GENOMIC DNA]</scope>
    <source>
        <strain evidence="2">C32</strain>
    </source>
</reference>
<keyword evidence="2" id="KW-1185">Reference proteome</keyword>
<evidence type="ECO:0008006" key="3">
    <source>
        <dbReference type="Google" id="ProtNLM"/>
    </source>
</evidence>
<accession>A0ABT2FFA1</accession>